<evidence type="ECO:0000313" key="4">
    <source>
        <dbReference type="EMBL" id="PIO45782.1"/>
    </source>
</evidence>
<dbReference type="RefSeq" id="WP_100001092.1">
    <property type="nucleotide sequence ID" value="NZ_CP017940.1"/>
</dbReference>
<gene>
    <name evidence="4" type="ORF">B5P45_06785</name>
</gene>
<dbReference type="OrthoDB" id="7995647at2"/>
<evidence type="ECO:0000313" key="5">
    <source>
        <dbReference type="Proteomes" id="UP000232163"/>
    </source>
</evidence>
<dbReference type="AlphaFoldDB" id="A0A2N9W214"/>
<keyword evidence="1 4" id="KW-0808">Transferase</keyword>
<dbReference type="Pfam" id="PF00583">
    <property type="entry name" value="Acetyltransf_1"/>
    <property type="match status" value="1"/>
</dbReference>
<organism evidence="4 5">
    <name type="scientific">Phyllobacterium zundukense</name>
    <dbReference type="NCBI Taxonomy" id="1867719"/>
    <lineage>
        <taxon>Bacteria</taxon>
        <taxon>Pseudomonadati</taxon>
        <taxon>Pseudomonadota</taxon>
        <taxon>Alphaproteobacteria</taxon>
        <taxon>Hyphomicrobiales</taxon>
        <taxon>Phyllobacteriaceae</taxon>
        <taxon>Phyllobacterium</taxon>
    </lineage>
</organism>
<dbReference type="InterPro" id="IPR016181">
    <property type="entry name" value="Acyl_CoA_acyltransferase"/>
</dbReference>
<evidence type="ECO:0000259" key="3">
    <source>
        <dbReference type="PROSITE" id="PS51186"/>
    </source>
</evidence>
<dbReference type="CDD" id="cd04301">
    <property type="entry name" value="NAT_SF"/>
    <property type="match status" value="1"/>
</dbReference>
<dbReference type="PANTHER" id="PTHR10545:SF29">
    <property type="entry name" value="GH14572P-RELATED"/>
    <property type="match status" value="1"/>
</dbReference>
<proteinExistence type="predicted"/>
<dbReference type="EMBL" id="MZMT01000017">
    <property type="protein sequence ID" value="PIO45782.1"/>
    <property type="molecule type" value="Genomic_DNA"/>
</dbReference>
<comment type="caution">
    <text evidence="4">The sequence shown here is derived from an EMBL/GenBank/DDBJ whole genome shotgun (WGS) entry which is preliminary data.</text>
</comment>
<dbReference type="SUPFAM" id="SSF55729">
    <property type="entry name" value="Acyl-CoA N-acyltransferases (Nat)"/>
    <property type="match status" value="1"/>
</dbReference>
<feature type="domain" description="N-acetyltransferase" evidence="3">
    <location>
        <begin position="1"/>
        <end position="133"/>
    </location>
</feature>
<accession>A0A2N9W214</accession>
<evidence type="ECO:0000256" key="2">
    <source>
        <dbReference type="ARBA" id="ARBA00023315"/>
    </source>
</evidence>
<dbReference type="PANTHER" id="PTHR10545">
    <property type="entry name" value="DIAMINE N-ACETYLTRANSFERASE"/>
    <property type="match status" value="1"/>
</dbReference>
<reference evidence="4 5" key="1">
    <citation type="journal article" date="2017" name="Int J Environ Stud">
        <title>Does the Miocene-Pliocene relict legume Oxytropis triphylla form nitrogen-fixing nodules with a combination of bacterial strains?</title>
        <authorList>
            <person name="Safronova V."/>
            <person name="Belimov A."/>
            <person name="Sazanova A."/>
            <person name="Kuznetsova I."/>
            <person name="Popova J."/>
            <person name="Andronov E."/>
            <person name="Verkhozina A."/>
            <person name="Tikhonovich I."/>
        </authorList>
    </citation>
    <scope>NUCLEOTIDE SEQUENCE [LARGE SCALE GENOMIC DNA]</scope>
    <source>
        <strain evidence="4 5">Tri-38</strain>
    </source>
</reference>
<dbReference type="Gene3D" id="3.40.630.30">
    <property type="match status" value="1"/>
</dbReference>
<protein>
    <submittedName>
        <fullName evidence="4">GNAT family N-acetyltransferase</fullName>
    </submittedName>
</protein>
<dbReference type="Proteomes" id="UP000232163">
    <property type="component" value="Unassembled WGS sequence"/>
</dbReference>
<keyword evidence="2" id="KW-0012">Acyltransferase</keyword>
<dbReference type="InterPro" id="IPR051016">
    <property type="entry name" value="Diverse_Substrate_AcTransf"/>
</dbReference>
<sequence>MQNHYQVFCPSVETIVSDLARLPAGVEILVAEASTIVGFAAFSTIYPGPGLKSGIFLKELYVCAAFRGSGAGKRLMRAIAEVALQRGHKRIDWTADRENARLLNFYATLGALEQQEKVFYRLSGDALVSLAAPQKS</sequence>
<name>A0A2N9W214_9HYPH</name>
<evidence type="ECO:0000256" key="1">
    <source>
        <dbReference type="ARBA" id="ARBA00022679"/>
    </source>
</evidence>
<keyword evidence="5" id="KW-1185">Reference proteome</keyword>
<dbReference type="InterPro" id="IPR000182">
    <property type="entry name" value="GNAT_dom"/>
</dbReference>
<dbReference type="PROSITE" id="PS51186">
    <property type="entry name" value="GNAT"/>
    <property type="match status" value="1"/>
</dbReference>
<dbReference type="GO" id="GO:0008080">
    <property type="term" value="F:N-acetyltransferase activity"/>
    <property type="evidence" value="ECO:0007669"/>
    <property type="project" value="TreeGrafter"/>
</dbReference>